<dbReference type="InterPro" id="IPR001264">
    <property type="entry name" value="Glyco_trans_51"/>
</dbReference>
<dbReference type="InterPro" id="IPR001460">
    <property type="entry name" value="PCN-bd_Tpept"/>
</dbReference>
<evidence type="ECO:0000256" key="7">
    <source>
        <dbReference type="ARBA" id="ARBA00022679"/>
    </source>
</evidence>
<feature type="domain" description="Penicillin-binding protein transpeptidase" evidence="12">
    <location>
        <begin position="310"/>
        <end position="519"/>
    </location>
</feature>
<feature type="domain" description="Penicillin-binding C-terminal" evidence="14">
    <location>
        <begin position="694"/>
        <end position="774"/>
    </location>
</feature>
<keyword evidence="16" id="KW-1185">Reference proteome</keyword>
<evidence type="ECO:0000256" key="10">
    <source>
        <dbReference type="ARBA" id="ARBA00044770"/>
    </source>
</evidence>
<dbReference type="GO" id="GO:0030288">
    <property type="term" value="C:outer membrane-bounded periplasmic space"/>
    <property type="evidence" value="ECO:0007669"/>
    <property type="project" value="TreeGrafter"/>
</dbReference>
<keyword evidence="6" id="KW-0328">Glycosyltransferase</keyword>
<keyword evidence="8" id="KW-0378">Hydrolase</keyword>
<comment type="catalytic activity">
    <reaction evidence="11">
        <text>[GlcNAc-(1-&gt;4)-Mur2Ac(oyl-L-Ala-gamma-D-Glu-L-Lys-D-Ala-D-Ala)](n)-di-trans,octa-cis-undecaprenyl diphosphate + beta-D-GlcNAc-(1-&gt;4)-Mur2Ac(oyl-L-Ala-gamma-D-Glu-L-Lys-D-Ala-D-Ala)-di-trans,octa-cis-undecaprenyl diphosphate = [GlcNAc-(1-&gt;4)-Mur2Ac(oyl-L-Ala-gamma-D-Glu-L-Lys-D-Ala-D-Ala)](n+1)-di-trans,octa-cis-undecaprenyl diphosphate + di-trans,octa-cis-undecaprenyl diphosphate + H(+)</text>
        <dbReference type="Rhea" id="RHEA:23708"/>
        <dbReference type="Rhea" id="RHEA-COMP:9602"/>
        <dbReference type="Rhea" id="RHEA-COMP:9603"/>
        <dbReference type="ChEBI" id="CHEBI:15378"/>
        <dbReference type="ChEBI" id="CHEBI:58405"/>
        <dbReference type="ChEBI" id="CHEBI:60033"/>
        <dbReference type="ChEBI" id="CHEBI:78435"/>
        <dbReference type="EC" id="2.4.99.28"/>
    </reaction>
</comment>
<evidence type="ECO:0000256" key="3">
    <source>
        <dbReference type="ARBA" id="ARBA00007739"/>
    </source>
</evidence>
<dbReference type="UniPathway" id="UPA00219"/>
<evidence type="ECO:0000256" key="5">
    <source>
        <dbReference type="ARBA" id="ARBA00022670"/>
    </source>
</evidence>
<dbReference type="InterPro" id="IPR036950">
    <property type="entry name" value="PBP_transglycosylase"/>
</dbReference>
<evidence type="ECO:0000256" key="6">
    <source>
        <dbReference type="ARBA" id="ARBA00022676"/>
    </source>
</evidence>
<dbReference type="Proteomes" id="UP000477488">
    <property type="component" value="Unassembled WGS sequence"/>
</dbReference>
<dbReference type="SUPFAM" id="SSF53955">
    <property type="entry name" value="Lysozyme-like"/>
    <property type="match status" value="1"/>
</dbReference>
<comment type="pathway">
    <text evidence="1">Cell wall biogenesis; peptidoglycan biosynthesis.</text>
</comment>
<dbReference type="GO" id="GO:0006508">
    <property type="term" value="P:proteolysis"/>
    <property type="evidence" value="ECO:0007669"/>
    <property type="project" value="UniProtKB-KW"/>
</dbReference>
<evidence type="ECO:0000256" key="11">
    <source>
        <dbReference type="ARBA" id="ARBA00049902"/>
    </source>
</evidence>
<dbReference type="Pfam" id="PF00912">
    <property type="entry name" value="Transgly"/>
    <property type="match status" value="1"/>
</dbReference>
<dbReference type="AlphaFoldDB" id="A0A6L5XKT0"/>
<dbReference type="InterPro" id="IPR050396">
    <property type="entry name" value="Glycosyltr_51/Transpeptidase"/>
</dbReference>
<organism evidence="15 16">
    <name type="scientific">Desulfovibrio porci</name>
    <dbReference type="NCBI Taxonomy" id="2605782"/>
    <lineage>
        <taxon>Bacteria</taxon>
        <taxon>Pseudomonadati</taxon>
        <taxon>Thermodesulfobacteriota</taxon>
        <taxon>Desulfovibrionia</taxon>
        <taxon>Desulfovibrionales</taxon>
        <taxon>Desulfovibrionaceae</taxon>
        <taxon>Desulfovibrio</taxon>
    </lineage>
</organism>
<reference evidence="15 16" key="1">
    <citation type="submission" date="2019-09" db="EMBL/GenBank/DDBJ databases">
        <title>In-depth cultivation of the pig gut microbiome towards novel bacterial diversity and tailored functional studies.</title>
        <authorList>
            <person name="Wylensek D."/>
            <person name="Hitch T.C.A."/>
            <person name="Clavel T."/>
        </authorList>
    </citation>
    <scope>NUCLEOTIDE SEQUENCE [LARGE SCALE GENOMIC DNA]</scope>
    <source>
        <strain evidence="15 16">PG-178-WT-4</strain>
    </source>
</reference>
<accession>A0A6L5XKT0</accession>
<keyword evidence="5" id="KW-0645">Protease</keyword>
<dbReference type="Gene3D" id="1.10.3810.10">
    <property type="entry name" value="Biosynthetic peptidoglycan transglycosylase-like"/>
    <property type="match status" value="1"/>
</dbReference>
<dbReference type="GO" id="GO:0004180">
    <property type="term" value="F:carboxypeptidase activity"/>
    <property type="evidence" value="ECO:0007669"/>
    <property type="project" value="UniProtKB-KW"/>
</dbReference>
<dbReference type="GO" id="GO:0009252">
    <property type="term" value="P:peptidoglycan biosynthetic process"/>
    <property type="evidence" value="ECO:0007669"/>
    <property type="project" value="UniProtKB-UniPathway"/>
</dbReference>
<keyword evidence="7" id="KW-0808">Transferase</keyword>
<sequence>MRNKRRPGGRLVFMGLPLLLCCAALAFALALYATPRPDIYGRAGFSRSFLDRQGRVLRITLAPDGAYRIFTPLTALPPELIEATLLYEDRFFFRHPGVNPLSLLRSAVSMVLGGRRMGGSTISMQVARLSGKFSTASIPGKLRQIWHALALERHYDKDEILEAYLNLAPYGANVEGAGAAARVWFHKEAGELSLPEILALAPVPQHPAARNPLTSRGRALSQARARLDKIWRQAHPRAAGQGLPDVPLRVHGPSELPFAAPHAVDSLLAAPDLPQGDIVTTLDLGLQRLLERQLRRAVEAGRLWGMDNAAALLLDWSSGEILALAGSADYFNAAIQGQVDGTAARRSPGSTLKPFIYALALQEGLIHPESLLSDTPRVFKGYEPENADGGFRGPVSARMALLGSRNIPAISLAGQLPAPGLYGFLRKAGVRFEHGPEHYGLSLVLGGAEVSMRELAGLYAVLPNRGVWRAPMLRRDEAAPEPLPLLRAEAAFVALQMLRAPSPQGFDRTPVYWKTGTSNGLRDAWTAGIFGPYVLVVWVGRFDGASNPGFNGLHAAAPVFFSIQRALEAQSPPGAPADPGANADGLKVRRIAVCAATGDTDLSLCPEPSRQTGTWFIPGVSPIRDSGILRRILVDEVTGFRQCRAVPGRTREVVWEFWPADLRRLFTQAGVRKPAALPLAPECRDTDAPWQVPGRAPLISSPKSGLIYTASLGNPQKIPLLADADADADCVYWFAGARYLGRSAPDEPLFWQAAPGVTRLTAVDDLGRSSSVRVVTESVP</sequence>
<dbReference type="InterPro" id="IPR012338">
    <property type="entry name" value="Beta-lactam/transpept-like"/>
</dbReference>
<gene>
    <name evidence="15" type="primary">pbpC</name>
    <name evidence="15" type="ORF">FYJ44_06955</name>
</gene>
<evidence type="ECO:0000313" key="15">
    <source>
        <dbReference type="EMBL" id="MSS27794.1"/>
    </source>
</evidence>
<keyword evidence="9" id="KW-0511">Multifunctional enzyme</keyword>
<dbReference type="Gene3D" id="3.40.710.10">
    <property type="entry name" value="DD-peptidase/beta-lactamase superfamily"/>
    <property type="match status" value="1"/>
</dbReference>
<dbReference type="GO" id="GO:0008955">
    <property type="term" value="F:peptidoglycan glycosyltransferase activity"/>
    <property type="evidence" value="ECO:0007669"/>
    <property type="project" value="UniProtKB-EC"/>
</dbReference>
<evidence type="ECO:0000256" key="9">
    <source>
        <dbReference type="ARBA" id="ARBA00023268"/>
    </source>
</evidence>
<evidence type="ECO:0000256" key="4">
    <source>
        <dbReference type="ARBA" id="ARBA00022645"/>
    </source>
</evidence>
<dbReference type="Pfam" id="PF00905">
    <property type="entry name" value="Transpeptidase"/>
    <property type="match status" value="1"/>
</dbReference>
<evidence type="ECO:0000256" key="2">
    <source>
        <dbReference type="ARBA" id="ARBA00007090"/>
    </source>
</evidence>
<evidence type="ECO:0000256" key="8">
    <source>
        <dbReference type="ARBA" id="ARBA00022801"/>
    </source>
</evidence>
<evidence type="ECO:0000259" key="13">
    <source>
        <dbReference type="Pfam" id="PF00912"/>
    </source>
</evidence>
<dbReference type="EC" id="2.4.99.28" evidence="10"/>
<comment type="similarity">
    <text evidence="3">In the N-terminal section; belongs to the glycosyltransferase 51 family.</text>
</comment>
<dbReference type="PANTHER" id="PTHR32282:SF15">
    <property type="entry name" value="PENICILLIN-BINDING PROTEIN 1C"/>
    <property type="match status" value="1"/>
</dbReference>
<evidence type="ECO:0000259" key="12">
    <source>
        <dbReference type="Pfam" id="PF00905"/>
    </source>
</evidence>
<dbReference type="SUPFAM" id="SSF56601">
    <property type="entry name" value="beta-lactamase/transpeptidase-like"/>
    <property type="match status" value="1"/>
</dbReference>
<dbReference type="GO" id="GO:0008658">
    <property type="term" value="F:penicillin binding"/>
    <property type="evidence" value="ECO:0007669"/>
    <property type="project" value="InterPro"/>
</dbReference>
<dbReference type="InterPro" id="IPR011815">
    <property type="entry name" value="PBP_1c"/>
</dbReference>
<dbReference type="Pfam" id="PF06832">
    <property type="entry name" value="BiPBP_C"/>
    <property type="match status" value="1"/>
</dbReference>
<comment type="caution">
    <text evidence="15">The sequence shown here is derived from an EMBL/GenBank/DDBJ whole genome shotgun (WGS) entry which is preliminary data.</text>
</comment>
<evidence type="ECO:0000259" key="14">
    <source>
        <dbReference type="Pfam" id="PF06832"/>
    </source>
</evidence>
<dbReference type="NCBIfam" id="TIGR02073">
    <property type="entry name" value="PBP_1c"/>
    <property type="match status" value="1"/>
</dbReference>
<keyword evidence="4" id="KW-0121">Carboxypeptidase</keyword>
<name>A0A6L5XKT0_9BACT</name>
<dbReference type="InterPro" id="IPR023346">
    <property type="entry name" value="Lysozyme-like_dom_sf"/>
</dbReference>
<dbReference type="EMBL" id="VUMH01000005">
    <property type="protein sequence ID" value="MSS27794.1"/>
    <property type="molecule type" value="Genomic_DNA"/>
</dbReference>
<dbReference type="InterPro" id="IPR009647">
    <property type="entry name" value="PBP_C"/>
</dbReference>
<evidence type="ECO:0000313" key="16">
    <source>
        <dbReference type="Proteomes" id="UP000477488"/>
    </source>
</evidence>
<protein>
    <recommendedName>
        <fullName evidence="10">peptidoglycan glycosyltransferase</fullName>
        <ecNumber evidence="10">2.4.99.28</ecNumber>
    </recommendedName>
</protein>
<feature type="domain" description="Glycosyl transferase family 51" evidence="13">
    <location>
        <begin position="65"/>
        <end position="228"/>
    </location>
</feature>
<dbReference type="PANTHER" id="PTHR32282">
    <property type="entry name" value="BINDING PROTEIN TRANSPEPTIDASE, PUTATIVE-RELATED"/>
    <property type="match status" value="1"/>
</dbReference>
<evidence type="ECO:0000256" key="1">
    <source>
        <dbReference type="ARBA" id="ARBA00004752"/>
    </source>
</evidence>
<comment type="similarity">
    <text evidence="2">In the C-terminal section; belongs to the transpeptidase family.</text>
</comment>
<proteinExistence type="inferred from homology"/>